<evidence type="ECO:0000313" key="1">
    <source>
        <dbReference type="EMBL" id="MFC0264482.1"/>
    </source>
</evidence>
<name>A0ABV6FXF1_9BACT</name>
<dbReference type="EMBL" id="JBHLWI010000055">
    <property type="protein sequence ID" value="MFC0264482.1"/>
    <property type="molecule type" value="Genomic_DNA"/>
</dbReference>
<organism evidence="1 2">
    <name type="scientific">Fontibacter flavus</name>
    <dbReference type="NCBI Taxonomy" id="654838"/>
    <lineage>
        <taxon>Bacteria</taxon>
        <taxon>Pseudomonadati</taxon>
        <taxon>Bacteroidota</taxon>
        <taxon>Cytophagia</taxon>
        <taxon>Cytophagales</taxon>
        <taxon>Cyclobacteriaceae</taxon>
        <taxon>Fontibacter</taxon>
    </lineage>
</organism>
<dbReference type="RefSeq" id="WP_382389038.1">
    <property type="nucleotide sequence ID" value="NZ_JBHLWI010000055.1"/>
</dbReference>
<evidence type="ECO:0008006" key="3">
    <source>
        <dbReference type="Google" id="ProtNLM"/>
    </source>
</evidence>
<keyword evidence="2" id="KW-1185">Reference proteome</keyword>
<protein>
    <recommendedName>
        <fullName evidence="3">Lipocalin-like domain-containing protein</fullName>
    </recommendedName>
</protein>
<comment type="caution">
    <text evidence="1">The sequence shown here is derived from an EMBL/GenBank/DDBJ whole genome shotgun (WGS) entry which is preliminary data.</text>
</comment>
<evidence type="ECO:0000313" key="2">
    <source>
        <dbReference type="Proteomes" id="UP001589797"/>
    </source>
</evidence>
<reference evidence="1 2" key="1">
    <citation type="submission" date="2024-09" db="EMBL/GenBank/DDBJ databases">
        <authorList>
            <person name="Sun Q."/>
            <person name="Mori K."/>
        </authorList>
    </citation>
    <scope>NUCLEOTIDE SEQUENCE [LARGE SCALE GENOMIC DNA]</scope>
    <source>
        <strain evidence="1 2">CCM 7650</strain>
    </source>
</reference>
<accession>A0ABV6FXF1</accession>
<gene>
    <name evidence="1" type="ORF">ACFFIP_17475</name>
</gene>
<sequence>MLCICLGVCDSEENLPEVNPIIGEWKATEGNFLSLKVDGEEKSLEEFGVEVLRSNSTSAVAAAEDYLIYNFLGPIDLYEPQIMIAPQEMFSALVNGERVSGIWKLQNGRTVLHLNSLDLRENGYFYNVKNISANELELDWSWEMTYVGENSGVYKVQMTIKLTK</sequence>
<proteinExistence type="predicted"/>
<dbReference type="Proteomes" id="UP001589797">
    <property type="component" value="Unassembled WGS sequence"/>
</dbReference>